<dbReference type="Proteomes" id="UP000000245">
    <property type="component" value="Chromosome"/>
</dbReference>
<dbReference type="GO" id="GO:0005886">
    <property type="term" value="C:plasma membrane"/>
    <property type="evidence" value="ECO:0007669"/>
    <property type="project" value="InterPro"/>
</dbReference>
<evidence type="ECO:0000256" key="3">
    <source>
        <dbReference type="ARBA" id="ARBA00022989"/>
    </source>
</evidence>
<sequence length="1319" mass="133535">MRRVFKVILWIVAILIALPVLAVLALDIALNTGAGRNFATHEINALSGGTVRITGLAGHFPKYIAARRIAIADRKGRYLVIDDAVLRWSPFSLLHRMIDISDLTAKRIDILRQPVPAAAKPKPKPSAASGIPKVALVLGHLEIGRLAIAKPVLGHALALKITGHARAKSLETIAAEIDATSLAGPGTYRLAATLDANRVNAHLTVHEPPGGPIAAFAGIASQPDLAKKPVDLSLTIAGPRDHAALRFASALGDLKARGTGTVDLSQTAPGGDLTITIPELAPYAALGKQTLGGRTVLHVVAKHQRGATTLHFDDTVEITKATKPVPVLVGKRAMLAGDFTLAGGKTTIHSLTLDMAALKVKLAGTATRLHVALKGTLIQPDIGLVDPQLAGHVTENLAIDGPTDNLALHGTVDGLVTAKGVKSGPFHVTIDATHLPGAPQGNLTGTGSLYDSPLSLSAAFARSAAGAVDLDLKTLSWKSLRGQGRITRAPGAMLPDGAMHLAMARLADLAPLLHMKLAGAFTADFTHKSGQPAAIALTASHLTDGRTASLRAARIDATIDHLAQTPAIDATATLTGVDTKAAAGNLTLTAKGSETALAVTAAGRFARLAGKPAQLDLGAMLDGKTRTIRLAKLDAAARGVTARLLGPATISAGTTTSIRHLALALGGLGGAARITADGTIRPALDLAAKITNLPAGIARAADPKLAATGLLDATAHLTGTLAAPTGTIALQGRGLGLATGPGAKLPRATLAARETLLGHALRGTIAATLGSARLSLHGTAPLALTGPMDLSFRLDNLSASLLHAADPKLAASGIITARARLTGTPRAPRGTVDLAAKSMRLLTGPASSLPPADLTVHETLLGQSVRGTARLALGNRADLTLAGTAPLSAAGKIDLALNGRTDLRLVDPLTAAGGTVVGGILTPDLRVTGTLAAPGAAGTLTLAGGRVQNIASGLDLSAIDATITAAGRTIRLDRLSAKAGVGTIDGSGTFGLAKPMPVDLRIAFHHASPIASDILTERLGGALSLTGDIDTGTRLAGTIAIETANIQIPQGLPPSVVKLDIRRKGARPPPPAAPAPPVALDLTVDARNEVFVRGKGLFANLGGRLHVGGTLASPQPTGGFHLIRGYFNLGGQTLNLSRGTVRFNGNGVMPVIDLEVSGTASDGTVSTLALTGEASAPKITLSSTPSLPSDEVLAHLLYGSSTQNLSALQAASLAASLAELAGIGGGGPDVVGGLRSALGLDQLSIGGGTSAPTINAGRYVAPGVYVGAQQSATGGGTGAKVEINLYKGLKLKTEVQSNSGTGGTTGPGESVGLTYQFDY</sequence>
<evidence type="ECO:0000256" key="4">
    <source>
        <dbReference type="ARBA" id="ARBA00023136"/>
    </source>
</evidence>
<feature type="domain" description="Translocation and assembly module TamB C-terminal" evidence="5">
    <location>
        <begin position="770"/>
        <end position="957"/>
    </location>
</feature>
<gene>
    <name evidence="6" type="ordered locus">Acry_0166</name>
</gene>
<dbReference type="PANTHER" id="PTHR36985">
    <property type="entry name" value="TRANSLOCATION AND ASSEMBLY MODULE SUBUNIT TAMB"/>
    <property type="match status" value="1"/>
</dbReference>
<dbReference type="eggNOG" id="COG2911">
    <property type="taxonomic scope" value="Bacteria"/>
</dbReference>
<dbReference type="STRING" id="349163.Acry_0166"/>
<evidence type="ECO:0000256" key="2">
    <source>
        <dbReference type="ARBA" id="ARBA00022692"/>
    </source>
</evidence>
<dbReference type="KEGG" id="acr:Acry_0166"/>
<keyword evidence="4" id="KW-0472">Membrane</keyword>
<feature type="domain" description="Translocation and assembly module TamB C-terminal" evidence="5">
    <location>
        <begin position="974"/>
        <end position="1319"/>
    </location>
</feature>
<reference evidence="6 7" key="1">
    <citation type="submission" date="2007-05" db="EMBL/GenBank/DDBJ databases">
        <title>Complete sequence of chromosome of Acidiphilium cryptum JF-5.</title>
        <authorList>
            <consortium name="US DOE Joint Genome Institute"/>
            <person name="Copeland A."/>
            <person name="Lucas S."/>
            <person name="Lapidus A."/>
            <person name="Barry K."/>
            <person name="Detter J.C."/>
            <person name="Glavina del Rio T."/>
            <person name="Hammon N."/>
            <person name="Israni S."/>
            <person name="Dalin E."/>
            <person name="Tice H."/>
            <person name="Pitluck S."/>
            <person name="Sims D."/>
            <person name="Brettin T."/>
            <person name="Bruce D."/>
            <person name="Han C."/>
            <person name="Schmutz J."/>
            <person name="Larimer F."/>
            <person name="Land M."/>
            <person name="Hauser L."/>
            <person name="Kyrpides N."/>
            <person name="Kim E."/>
            <person name="Magnuson T."/>
            <person name="Richardson P."/>
        </authorList>
    </citation>
    <scope>NUCLEOTIDE SEQUENCE [LARGE SCALE GENOMIC DNA]</scope>
    <source>
        <strain evidence="6 7">JF-5</strain>
    </source>
</reference>
<comment type="subcellular location">
    <subcellularLocation>
        <location evidence="1">Membrane</location>
        <topology evidence="1">Single-pass membrane protein</topology>
    </subcellularLocation>
</comment>
<evidence type="ECO:0000313" key="6">
    <source>
        <dbReference type="EMBL" id="ABQ29394.1"/>
    </source>
</evidence>
<evidence type="ECO:0000256" key="1">
    <source>
        <dbReference type="ARBA" id="ARBA00004167"/>
    </source>
</evidence>
<name>A5FUW2_ACICJ</name>
<protein>
    <recommendedName>
        <fullName evidence="5">Translocation and assembly module TamB C-terminal domain-containing protein</fullName>
    </recommendedName>
</protein>
<dbReference type="RefSeq" id="WP_011941323.1">
    <property type="nucleotide sequence ID" value="NC_009484.1"/>
</dbReference>
<keyword evidence="3" id="KW-1133">Transmembrane helix</keyword>
<proteinExistence type="predicted"/>
<dbReference type="InterPro" id="IPR007452">
    <property type="entry name" value="TamB_C"/>
</dbReference>
<keyword evidence="7" id="KW-1185">Reference proteome</keyword>
<dbReference type="GO" id="GO:0097347">
    <property type="term" value="C:TAM protein secretion complex"/>
    <property type="evidence" value="ECO:0007669"/>
    <property type="project" value="TreeGrafter"/>
</dbReference>
<organism evidence="6 7">
    <name type="scientific">Acidiphilium cryptum (strain JF-5)</name>
    <dbReference type="NCBI Taxonomy" id="349163"/>
    <lineage>
        <taxon>Bacteria</taxon>
        <taxon>Pseudomonadati</taxon>
        <taxon>Pseudomonadota</taxon>
        <taxon>Alphaproteobacteria</taxon>
        <taxon>Acetobacterales</taxon>
        <taxon>Acidocellaceae</taxon>
        <taxon>Acidiphilium</taxon>
    </lineage>
</organism>
<dbReference type="HOGENOM" id="CLU_002202_0_0_5"/>
<dbReference type="EMBL" id="CP000697">
    <property type="protein sequence ID" value="ABQ29394.1"/>
    <property type="molecule type" value="Genomic_DNA"/>
</dbReference>
<evidence type="ECO:0000259" key="5">
    <source>
        <dbReference type="Pfam" id="PF04357"/>
    </source>
</evidence>
<keyword evidence="2" id="KW-0812">Transmembrane</keyword>
<dbReference type="PANTHER" id="PTHR36985:SF1">
    <property type="entry name" value="TRANSLOCATION AND ASSEMBLY MODULE SUBUNIT TAMB"/>
    <property type="match status" value="1"/>
</dbReference>
<accession>A5FUW2</accession>
<evidence type="ECO:0000313" key="7">
    <source>
        <dbReference type="Proteomes" id="UP000000245"/>
    </source>
</evidence>
<dbReference type="eggNOG" id="COG3164">
    <property type="taxonomic scope" value="Bacteria"/>
</dbReference>
<dbReference type="GO" id="GO:0009306">
    <property type="term" value="P:protein secretion"/>
    <property type="evidence" value="ECO:0007669"/>
    <property type="project" value="InterPro"/>
</dbReference>
<dbReference type="Pfam" id="PF04357">
    <property type="entry name" value="TamB"/>
    <property type="match status" value="2"/>
</dbReference>